<feature type="transmembrane region" description="Helical" evidence="1">
    <location>
        <begin position="6"/>
        <end position="24"/>
    </location>
</feature>
<geneLocation type="plasmid" evidence="2 3">
    <name>pBPHYT01</name>
</geneLocation>
<name>B2TGX0_PARPJ</name>
<keyword evidence="2" id="KW-0614">Plasmid</keyword>
<evidence type="ECO:0000313" key="3">
    <source>
        <dbReference type="Proteomes" id="UP000001739"/>
    </source>
</evidence>
<keyword evidence="1" id="KW-0812">Transmembrane</keyword>
<sequence length="166" mass="18160">MIFVTRLFIVALIGLCIAFGYLKWGEPALRAMKPVHASALADNEPATDPVAEPAAGTATVSPELRPLYGEYVARASNGRYSLNLGSAGASMVYTDPANHQYVYRGHYTVDGHALQVIWREQQTENGWKPITPVPDNMTIVSLNAINAPQRAFVRHVAASRQSTKEH</sequence>
<dbReference type="Proteomes" id="UP000001739">
    <property type="component" value="Plasmid pBPHYT01"/>
</dbReference>
<evidence type="ECO:0000313" key="2">
    <source>
        <dbReference type="EMBL" id="ACD21686.1"/>
    </source>
</evidence>
<evidence type="ECO:0008006" key="4">
    <source>
        <dbReference type="Google" id="ProtNLM"/>
    </source>
</evidence>
<keyword evidence="1" id="KW-0472">Membrane</keyword>
<dbReference type="EMBL" id="CP001054">
    <property type="protein sequence ID" value="ACD21686.1"/>
    <property type="molecule type" value="Genomic_DNA"/>
</dbReference>
<dbReference type="OrthoDB" id="9964525at2"/>
<reference evidence="2 3" key="1">
    <citation type="journal article" date="2011" name="J. Bacteriol.">
        <title>Complete genome sequence of the plant growth-promoting endophyte Burkholderia phytofirmans strain PsJN.</title>
        <authorList>
            <person name="Weilharter A."/>
            <person name="Mitter B."/>
            <person name="Shin M.V."/>
            <person name="Chain P.S."/>
            <person name="Nowak J."/>
            <person name="Sessitsch A."/>
        </authorList>
    </citation>
    <scope>NUCLEOTIDE SEQUENCE [LARGE SCALE GENOMIC DNA]</scope>
    <source>
        <strain evidence="3">DSM 17436 / LMG 22146 / PsJN</strain>
        <plasmid evidence="2 3">pBPHYT01</plasmid>
    </source>
</reference>
<dbReference type="AlphaFoldDB" id="B2TGX0"/>
<organism evidence="2 3">
    <name type="scientific">Paraburkholderia phytofirmans (strain DSM 17436 / LMG 22146 / PsJN)</name>
    <name type="common">Burkholderia phytofirmans</name>
    <dbReference type="NCBI Taxonomy" id="398527"/>
    <lineage>
        <taxon>Bacteria</taxon>
        <taxon>Pseudomonadati</taxon>
        <taxon>Pseudomonadota</taxon>
        <taxon>Betaproteobacteria</taxon>
        <taxon>Burkholderiales</taxon>
        <taxon>Burkholderiaceae</taxon>
        <taxon>Paraburkholderia</taxon>
    </lineage>
</organism>
<dbReference type="KEGG" id="bpy:Bphyt_7401"/>
<keyword evidence="1" id="KW-1133">Transmembrane helix</keyword>
<accession>B2TGX0</accession>
<gene>
    <name evidence="2" type="ordered locus">Bphyt_7401</name>
</gene>
<protein>
    <recommendedName>
        <fullName evidence="4">Transmembrane protein</fullName>
    </recommendedName>
</protein>
<dbReference type="HOGENOM" id="CLU_1599621_0_0_4"/>
<proteinExistence type="predicted"/>
<dbReference type="RefSeq" id="WP_012431055.1">
    <property type="nucleotide sequence ID" value="NC_010679.1"/>
</dbReference>
<evidence type="ECO:0000256" key="1">
    <source>
        <dbReference type="SAM" id="Phobius"/>
    </source>
</evidence>